<comment type="caution">
    <text evidence="2">The sequence shown here is derived from an EMBL/GenBank/DDBJ whole genome shotgun (WGS) entry which is preliminary data.</text>
</comment>
<evidence type="ECO:0000313" key="3">
    <source>
        <dbReference type="Proteomes" id="UP000236379"/>
    </source>
</evidence>
<accession>A0A2K3UZI7</accession>
<gene>
    <name evidence="2" type="ORF">CVO96_11635</name>
</gene>
<reference evidence="2 3" key="1">
    <citation type="submission" date="2018-01" db="EMBL/GenBank/DDBJ databases">
        <title>Deinococcus koreensis sp. nov., a radiation-resistant bacterium isolated from river water.</title>
        <authorList>
            <person name="Choi A."/>
        </authorList>
    </citation>
    <scope>NUCLEOTIDE SEQUENCE [LARGE SCALE GENOMIC DNA]</scope>
    <source>
        <strain evidence="2 3">SJW1-2</strain>
    </source>
</reference>
<evidence type="ECO:0000313" key="2">
    <source>
        <dbReference type="EMBL" id="PNY81932.1"/>
    </source>
</evidence>
<keyword evidence="1" id="KW-0812">Transmembrane</keyword>
<organism evidence="2 3">
    <name type="scientific">Deinococcus koreensis</name>
    <dbReference type="NCBI Taxonomy" id="2054903"/>
    <lineage>
        <taxon>Bacteria</taxon>
        <taxon>Thermotogati</taxon>
        <taxon>Deinococcota</taxon>
        <taxon>Deinococci</taxon>
        <taxon>Deinococcales</taxon>
        <taxon>Deinococcaceae</taxon>
        <taxon>Deinococcus</taxon>
    </lineage>
</organism>
<protein>
    <submittedName>
        <fullName evidence="2">Uncharacterized protein</fullName>
    </submittedName>
</protein>
<sequence length="504" mass="53848">MIAGWRLLARSPVPWGLLALLLLFSVNGGTTARTVNDAVEGLNEQLAWIGLWAALLAALLASRDRAPGLGDVVGSSPVSRGRYVVGQALALLPLIGVAVVVAGVAVWWPHKPELTTFLPPRLLLSLLPSLAGAVVLAWLGLAVGHALKGPLVFVAPVLLALLISAWSRALPHTLGFAPEARCSELVGCPPLPYALHAGYLLGVAVLLLLLAVRASRWLPLHSPANHTRLSWGVGLGVGVLVALSITPLAQAAQRYPRWDWTTTPPWPAVSYERPDLPVARVPSAAYACTSGAPRVCLPHPSAELGQRLQGALRTLHQLQPSLTLPAVTTYPDLNFASPGSRLLGGTLYLSERKLRDAVPSRVTEQITLGGKTTKRITVLPDDLMFLQGVALHVLRGTPVSGPQPRRSADGTVTLREDTPDAAGIVQKYVAWLSLRGDPRWNVVGPMLTDQQSRIFWNSPGLSALWQRGEQIGHDKLARALLGAVQSGRLRGPAKQARTFAQEVK</sequence>
<keyword evidence="3" id="KW-1185">Reference proteome</keyword>
<dbReference type="Proteomes" id="UP000236379">
    <property type="component" value="Unassembled WGS sequence"/>
</dbReference>
<dbReference type="EMBL" id="PPPD01000001">
    <property type="protein sequence ID" value="PNY81932.1"/>
    <property type="molecule type" value="Genomic_DNA"/>
</dbReference>
<feature type="transmembrane region" description="Helical" evidence="1">
    <location>
        <begin position="231"/>
        <end position="249"/>
    </location>
</feature>
<keyword evidence="1" id="KW-1133">Transmembrane helix</keyword>
<name>A0A2K3UZI7_9DEIO</name>
<proteinExistence type="predicted"/>
<dbReference type="AlphaFoldDB" id="A0A2K3UZI7"/>
<evidence type="ECO:0000256" key="1">
    <source>
        <dbReference type="SAM" id="Phobius"/>
    </source>
</evidence>
<dbReference type="OrthoDB" id="9801061at2"/>
<feature type="transmembrane region" description="Helical" evidence="1">
    <location>
        <begin position="190"/>
        <end position="210"/>
    </location>
</feature>
<feature type="transmembrane region" description="Helical" evidence="1">
    <location>
        <begin position="44"/>
        <end position="62"/>
    </location>
</feature>
<feature type="transmembrane region" description="Helical" evidence="1">
    <location>
        <begin position="83"/>
        <end position="110"/>
    </location>
</feature>
<feature type="transmembrane region" description="Helical" evidence="1">
    <location>
        <begin position="151"/>
        <end position="170"/>
    </location>
</feature>
<dbReference type="RefSeq" id="WP_103312371.1">
    <property type="nucleotide sequence ID" value="NZ_PPPD01000001.1"/>
</dbReference>
<keyword evidence="1" id="KW-0472">Membrane</keyword>
<feature type="transmembrane region" description="Helical" evidence="1">
    <location>
        <begin position="122"/>
        <end position="144"/>
    </location>
</feature>